<reference evidence="2 3" key="1">
    <citation type="submission" date="2014-04" db="EMBL/GenBank/DDBJ databases">
        <title>Evolutionary Origins and Diversification of the Mycorrhizal Mutualists.</title>
        <authorList>
            <consortium name="DOE Joint Genome Institute"/>
            <consortium name="Mycorrhizal Genomics Consortium"/>
            <person name="Kohler A."/>
            <person name="Kuo A."/>
            <person name="Nagy L.G."/>
            <person name="Floudas D."/>
            <person name="Copeland A."/>
            <person name="Barry K.W."/>
            <person name="Cichocki N."/>
            <person name="Veneault-Fourrey C."/>
            <person name="LaButti K."/>
            <person name="Lindquist E.A."/>
            <person name="Lipzen A."/>
            <person name="Lundell T."/>
            <person name="Morin E."/>
            <person name="Murat C."/>
            <person name="Riley R."/>
            <person name="Ohm R."/>
            <person name="Sun H."/>
            <person name="Tunlid A."/>
            <person name="Henrissat B."/>
            <person name="Grigoriev I.V."/>
            <person name="Hibbett D.S."/>
            <person name="Martin F."/>
        </authorList>
    </citation>
    <scope>NUCLEOTIDE SEQUENCE [LARGE SCALE GENOMIC DNA]</scope>
    <source>
        <strain evidence="2 3">Koide BX008</strain>
    </source>
</reference>
<keyword evidence="3" id="KW-1185">Reference proteome</keyword>
<feature type="compositionally biased region" description="Basic residues" evidence="1">
    <location>
        <begin position="1"/>
        <end position="20"/>
    </location>
</feature>
<gene>
    <name evidence="2" type="ORF">M378DRAFT_18023</name>
</gene>
<name>A0A0C2RYD4_AMAMK</name>
<proteinExistence type="predicted"/>
<organism evidence="2 3">
    <name type="scientific">Amanita muscaria (strain Koide BX008)</name>
    <dbReference type="NCBI Taxonomy" id="946122"/>
    <lineage>
        <taxon>Eukaryota</taxon>
        <taxon>Fungi</taxon>
        <taxon>Dikarya</taxon>
        <taxon>Basidiomycota</taxon>
        <taxon>Agaricomycotina</taxon>
        <taxon>Agaricomycetes</taxon>
        <taxon>Agaricomycetidae</taxon>
        <taxon>Agaricales</taxon>
        <taxon>Pluteineae</taxon>
        <taxon>Amanitaceae</taxon>
        <taxon>Amanita</taxon>
    </lineage>
</organism>
<dbReference type="AlphaFoldDB" id="A0A0C2RYD4"/>
<accession>A0A0C2RYD4</accession>
<sequence>MLQGSKRKSKPKQGAHRRSKKDSFEVFNVAKDGTLFTKNSADSQSSQIGKKTNQKVVNVVEWSIDGDRVSTTNSLATLTRADPPFTQSVGHGDVDEMPT</sequence>
<protein>
    <submittedName>
        <fullName evidence="2">Uncharacterized protein</fullName>
    </submittedName>
</protein>
<feature type="region of interest" description="Disordered" evidence="1">
    <location>
        <begin position="1"/>
        <end position="24"/>
    </location>
</feature>
<evidence type="ECO:0000256" key="1">
    <source>
        <dbReference type="SAM" id="MobiDB-lite"/>
    </source>
</evidence>
<dbReference type="InParanoid" id="A0A0C2RYD4"/>
<evidence type="ECO:0000313" key="3">
    <source>
        <dbReference type="Proteomes" id="UP000054549"/>
    </source>
</evidence>
<dbReference type="EMBL" id="KN818527">
    <property type="protein sequence ID" value="KIL55355.1"/>
    <property type="molecule type" value="Genomic_DNA"/>
</dbReference>
<dbReference type="Proteomes" id="UP000054549">
    <property type="component" value="Unassembled WGS sequence"/>
</dbReference>
<dbReference type="HOGENOM" id="CLU_2319803_0_0_1"/>
<feature type="region of interest" description="Disordered" evidence="1">
    <location>
        <begin position="75"/>
        <end position="99"/>
    </location>
</feature>
<evidence type="ECO:0000313" key="2">
    <source>
        <dbReference type="EMBL" id="KIL55355.1"/>
    </source>
</evidence>